<gene>
    <name evidence="1" type="ORF">CVO96_20075</name>
</gene>
<evidence type="ECO:0000313" key="2">
    <source>
        <dbReference type="Proteomes" id="UP000236379"/>
    </source>
</evidence>
<comment type="caution">
    <text evidence="1">The sequence shown here is derived from an EMBL/GenBank/DDBJ whole genome shotgun (WGS) entry which is preliminary data.</text>
</comment>
<evidence type="ECO:0000313" key="1">
    <source>
        <dbReference type="EMBL" id="PNY79216.1"/>
    </source>
</evidence>
<dbReference type="EMBL" id="PPPD01000005">
    <property type="protein sequence ID" value="PNY79216.1"/>
    <property type="molecule type" value="Genomic_DNA"/>
</dbReference>
<sequence length="161" mass="17899">MEEGMETQRAWFLVHTLLAVLLVSCDTEPKEFAGRATLRDSTLRVELINNTGSDVIVKDSCPRPFAVSVTNVASRREYARVNQTGCLMSLSPPMLLRRGQGMSTNLPSASIPKGSDVRLEFKYSRLSSDDQIKYRRLTGGRIDVPDGAVPYIDGVVNFTFR</sequence>
<protein>
    <submittedName>
        <fullName evidence="1">Uncharacterized protein</fullName>
    </submittedName>
</protein>
<keyword evidence="2" id="KW-1185">Reference proteome</keyword>
<proteinExistence type="predicted"/>
<name>A0A2K3URP3_9DEIO</name>
<reference evidence="1 2" key="1">
    <citation type="submission" date="2018-01" db="EMBL/GenBank/DDBJ databases">
        <title>Deinococcus koreensis sp. nov., a radiation-resistant bacterium isolated from river water.</title>
        <authorList>
            <person name="Choi A."/>
        </authorList>
    </citation>
    <scope>NUCLEOTIDE SEQUENCE [LARGE SCALE GENOMIC DNA]</scope>
    <source>
        <strain evidence="1 2">SJW1-2</strain>
    </source>
</reference>
<organism evidence="1 2">
    <name type="scientific">Deinococcus koreensis</name>
    <dbReference type="NCBI Taxonomy" id="2054903"/>
    <lineage>
        <taxon>Bacteria</taxon>
        <taxon>Thermotogati</taxon>
        <taxon>Deinococcota</taxon>
        <taxon>Deinococci</taxon>
        <taxon>Deinococcales</taxon>
        <taxon>Deinococcaceae</taxon>
        <taxon>Deinococcus</taxon>
    </lineage>
</organism>
<dbReference type="AlphaFoldDB" id="A0A2K3URP3"/>
<dbReference type="Proteomes" id="UP000236379">
    <property type="component" value="Unassembled WGS sequence"/>
</dbReference>
<accession>A0A2K3URP3</accession>